<keyword evidence="5" id="KW-0378">Hydrolase</keyword>
<evidence type="ECO:0000256" key="1">
    <source>
        <dbReference type="ARBA" id="ARBA00001946"/>
    </source>
</evidence>
<keyword evidence="6" id="KW-0460">Magnesium</keyword>
<dbReference type="AlphaFoldDB" id="A0A1N7HA96"/>
<dbReference type="InterPro" id="IPR036702">
    <property type="entry name" value="ComB-like_sf"/>
</dbReference>
<dbReference type="GO" id="GO:0050532">
    <property type="term" value="F:2-phosphosulfolactate phosphatase activity"/>
    <property type="evidence" value="ECO:0007669"/>
    <property type="project" value="UniProtKB-EC"/>
</dbReference>
<comment type="cofactor">
    <cofactor evidence="1">
        <name>Mg(2+)</name>
        <dbReference type="ChEBI" id="CHEBI:18420"/>
    </cofactor>
</comment>
<dbReference type="Pfam" id="PF04029">
    <property type="entry name" value="2-ph_phosp"/>
    <property type="match status" value="1"/>
</dbReference>
<evidence type="ECO:0000256" key="7">
    <source>
        <dbReference type="ARBA" id="ARBA00033711"/>
    </source>
</evidence>
<dbReference type="InterPro" id="IPR005238">
    <property type="entry name" value="ComB-like"/>
</dbReference>
<evidence type="ECO:0000313" key="9">
    <source>
        <dbReference type="Proteomes" id="UP000186218"/>
    </source>
</evidence>
<dbReference type="RefSeq" id="WP_076482642.1">
    <property type="nucleotide sequence ID" value="NZ_FTNT01000013.1"/>
</dbReference>
<reference evidence="8 9" key="1">
    <citation type="submission" date="2017-01" db="EMBL/GenBank/DDBJ databases">
        <authorList>
            <person name="Mah S.A."/>
            <person name="Swanson W.J."/>
            <person name="Moy G.W."/>
            <person name="Vacquier V.D."/>
        </authorList>
    </citation>
    <scope>NUCLEOTIDE SEQUENCE [LARGE SCALE GENOMIC DNA]</scope>
    <source>
        <strain evidence="8 9">CPCC 203464</strain>
    </source>
</reference>
<dbReference type="OrthoDB" id="8588453at2"/>
<evidence type="ECO:0000256" key="6">
    <source>
        <dbReference type="ARBA" id="ARBA00022842"/>
    </source>
</evidence>
<evidence type="ECO:0000256" key="2">
    <source>
        <dbReference type="ARBA" id="ARBA00009997"/>
    </source>
</evidence>
<keyword evidence="9" id="KW-1185">Reference proteome</keyword>
<dbReference type="Gene3D" id="3.90.1560.10">
    <property type="entry name" value="ComB-like"/>
    <property type="match status" value="1"/>
</dbReference>
<dbReference type="PANTHER" id="PTHR37311:SF1">
    <property type="entry name" value="2-PHOSPHOSULFOLACTATE PHOSPHATASE-RELATED"/>
    <property type="match status" value="1"/>
</dbReference>
<evidence type="ECO:0000256" key="5">
    <source>
        <dbReference type="ARBA" id="ARBA00022801"/>
    </source>
</evidence>
<proteinExistence type="inferred from homology"/>
<dbReference type="Proteomes" id="UP000186218">
    <property type="component" value="Unassembled WGS sequence"/>
</dbReference>
<accession>A0A1N7HA96</accession>
<comment type="similarity">
    <text evidence="2">Belongs to the ComB family.</text>
</comment>
<gene>
    <name evidence="8" type="ORF">SAMN05445060_3817</name>
</gene>
<evidence type="ECO:0000256" key="4">
    <source>
        <dbReference type="ARBA" id="ARBA00021948"/>
    </source>
</evidence>
<protein>
    <recommendedName>
        <fullName evidence="4">Probable 2-phosphosulfolactate phosphatase</fullName>
        <ecNumber evidence="3">3.1.3.71</ecNumber>
    </recommendedName>
</protein>
<comment type="catalytic activity">
    <reaction evidence="7">
        <text>(2R)-O-phospho-3-sulfolactate + H2O = (2R)-3-sulfolactate + phosphate</text>
        <dbReference type="Rhea" id="RHEA:23416"/>
        <dbReference type="ChEBI" id="CHEBI:15377"/>
        <dbReference type="ChEBI" id="CHEBI:15597"/>
        <dbReference type="ChEBI" id="CHEBI:43474"/>
        <dbReference type="ChEBI" id="CHEBI:58738"/>
        <dbReference type="EC" id="3.1.3.71"/>
    </reaction>
</comment>
<dbReference type="GO" id="GO:0000287">
    <property type="term" value="F:magnesium ion binding"/>
    <property type="evidence" value="ECO:0007669"/>
    <property type="project" value="InterPro"/>
</dbReference>
<dbReference type="EMBL" id="FTNT01000013">
    <property type="protein sequence ID" value="SIS21703.1"/>
    <property type="molecule type" value="Genomic_DNA"/>
</dbReference>
<dbReference type="SUPFAM" id="SSF142823">
    <property type="entry name" value="ComB-like"/>
    <property type="match status" value="1"/>
</dbReference>
<dbReference type="EC" id="3.1.3.71" evidence="3"/>
<dbReference type="GO" id="GO:0050545">
    <property type="term" value="F:sulfopyruvate decarboxylase activity"/>
    <property type="evidence" value="ECO:0007669"/>
    <property type="project" value="TreeGrafter"/>
</dbReference>
<dbReference type="PANTHER" id="PTHR37311">
    <property type="entry name" value="2-PHOSPHOSULFOLACTATE PHOSPHATASE-RELATED"/>
    <property type="match status" value="1"/>
</dbReference>
<organism evidence="8 9">
    <name type="scientific">Williamsia sterculiae</name>
    <dbReference type="NCBI Taxonomy" id="1344003"/>
    <lineage>
        <taxon>Bacteria</taxon>
        <taxon>Bacillati</taxon>
        <taxon>Actinomycetota</taxon>
        <taxon>Actinomycetes</taxon>
        <taxon>Mycobacteriales</taxon>
        <taxon>Nocardiaceae</taxon>
        <taxon>Williamsia</taxon>
    </lineage>
</organism>
<sequence length="252" mass="26191">MTRTHAQDAYDLRCEWGLSGATFAAADADVVVVVDVLSFTTAVSVAMDRGVHVFPYRSQDDSSREFAATHHAVLAVGRSQGGPGKVSLSPASIRSADHLERLVLPSPNGSTIIHTLTDTGTVVLAASLRNAAAVGRWISAHAPVNGAIAVIPSGERWPDGGLRPAIEDLWGAGAIIDALNDGTRRLSPETMGARVAWLSVCGDIVAALNNCVSGRELVDMGYASDVAVAAEINQSTAVPVLTGGAYFQGYDA</sequence>
<name>A0A1N7HA96_9NOCA</name>
<evidence type="ECO:0000256" key="3">
    <source>
        <dbReference type="ARBA" id="ARBA00012953"/>
    </source>
</evidence>
<dbReference type="STRING" id="1344003.SAMN05445060_3817"/>
<evidence type="ECO:0000313" key="8">
    <source>
        <dbReference type="EMBL" id="SIS21703.1"/>
    </source>
</evidence>